<proteinExistence type="predicted"/>
<keyword evidence="3" id="KW-1185">Reference proteome</keyword>
<sequence>MGRRSRIVRAFSFPEGTPPPLLVMILLSSSMAGVFVIAMLLPDPAPLWLRVVMSALAVLGLMLLTAALLRRAATQGRRRHEG</sequence>
<keyword evidence="1" id="KW-1133">Transmembrane helix</keyword>
<name>A0A852VZM5_PSEA5</name>
<keyword evidence="1" id="KW-0472">Membrane</keyword>
<keyword evidence="1" id="KW-0812">Transmembrane</keyword>
<dbReference type="EMBL" id="JACCCZ010000001">
    <property type="protein sequence ID" value="NYG02243.1"/>
    <property type="molecule type" value="Genomic_DNA"/>
</dbReference>
<evidence type="ECO:0000313" key="2">
    <source>
        <dbReference type="EMBL" id="NYG02243.1"/>
    </source>
</evidence>
<accession>A0A852VZM5</accession>
<dbReference type="Proteomes" id="UP000549695">
    <property type="component" value="Unassembled WGS sequence"/>
</dbReference>
<organism evidence="2 3">
    <name type="scientific">Pseudonocardia alni</name>
    <name type="common">Amycolata alni</name>
    <dbReference type="NCBI Taxonomy" id="33907"/>
    <lineage>
        <taxon>Bacteria</taxon>
        <taxon>Bacillati</taxon>
        <taxon>Actinomycetota</taxon>
        <taxon>Actinomycetes</taxon>
        <taxon>Pseudonocardiales</taxon>
        <taxon>Pseudonocardiaceae</taxon>
        <taxon>Pseudonocardia</taxon>
    </lineage>
</organism>
<evidence type="ECO:0000256" key="1">
    <source>
        <dbReference type="SAM" id="Phobius"/>
    </source>
</evidence>
<protein>
    <submittedName>
        <fullName evidence="2">Uncharacterized protein</fullName>
    </submittedName>
</protein>
<feature type="transmembrane region" description="Helical" evidence="1">
    <location>
        <begin position="47"/>
        <end position="69"/>
    </location>
</feature>
<evidence type="ECO:0000313" key="3">
    <source>
        <dbReference type="Proteomes" id="UP000549695"/>
    </source>
</evidence>
<dbReference type="RefSeq" id="WP_073577857.1">
    <property type="nucleotide sequence ID" value="NZ_BAAAJZ010000001.1"/>
</dbReference>
<gene>
    <name evidence="2" type="ORF">HDA37_002528</name>
</gene>
<dbReference type="AlphaFoldDB" id="A0A852VZM5"/>
<comment type="caution">
    <text evidence="2">The sequence shown here is derived from an EMBL/GenBank/DDBJ whole genome shotgun (WGS) entry which is preliminary data.</text>
</comment>
<feature type="transmembrane region" description="Helical" evidence="1">
    <location>
        <begin position="21"/>
        <end position="41"/>
    </location>
</feature>
<dbReference type="GeneID" id="98052287"/>
<reference evidence="2 3" key="1">
    <citation type="submission" date="2020-07" db="EMBL/GenBank/DDBJ databases">
        <title>Sequencing the genomes of 1000 actinobacteria strains.</title>
        <authorList>
            <person name="Klenk H.-P."/>
        </authorList>
    </citation>
    <scope>NUCLEOTIDE SEQUENCE [LARGE SCALE GENOMIC DNA]</scope>
    <source>
        <strain evidence="2 3">DSM 44749</strain>
    </source>
</reference>